<dbReference type="STRING" id="1058.SAMN05421783_11896"/>
<dbReference type="AlphaFoldDB" id="A0A1H3A725"/>
<name>A0A1H3A725_THIRO</name>
<evidence type="ECO:0000313" key="3">
    <source>
        <dbReference type="Proteomes" id="UP000198816"/>
    </source>
</evidence>
<dbReference type="OrthoDB" id="5757969at2"/>
<reference evidence="3" key="1">
    <citation type="submission" date="2016-10" db="EMBL/GenBank/DDBJ databases">
        <authorList>
            <person name="Varghese N."/>
            <person name="Submissions S."/>
        </authorList>
    </citation>
    <scope>NUCLEOTIDE SEQUENCE [LARGE SCALE GENOMIC DNA]</scope>
    <source>
        <strain evidence="3">DSM 217</strain>
    </source>
</reference>
<feature type="compositionally biased region" description="Basic and acidic residues" evidence="1">
    <location>
        <begin position="1"/>
        <end position="11"/>
    </location>
</feature>
<dbReference type="EMBL" id="FNNZ01000018">
    <property type="protein sequence ID" value="SDX25375.1"/>
    <property type="molecule type" value="Genomic_DNA"/>
</dbReference>
<keyword evidence="3" id="KW-1185">Reference proteome</keyword>
<protein>
    <submittedName>
        <fullName evidence="2">Uncharacterized protein</fullName>
    </submittedName>
</protein>
<sequence>MATRKTVEHAARSTYRPPTCGTSSRTSPFNPPWSRGMRLALSVFLPALLSAGVLGLWSQSALAADMHLRSAISLKGFNPNLPATCEQTSTLLPEEGGLCLLLSAFPGVSGDFYVRPVKERGAGEPESGMLISANLVMSLPPGTYEIFKSSGIDAQSQAKVTVRAGRVTTVKTMTLYFGRHRGWPFSRPELAQTYKIQRFQAQPGTNNGGCTAEFIKSGFHAFLPGNYVVNLPGLTEQESSTCEIAGTTFNAVSGQGFTVRKQDIGEQILSEAETYVHRNGVSALSAMSPSMHGITRMGWLGQWRLHRGIPNPDQKAHPALAFYVPGNYTYIVPFRFRYNGKVCGVSLAQGGLSESDLLTHCTFEGNRLTGFKVNKGTYFTYHNLYGVPGIAANAISSSFEVENVNFKMPRGY</sequence>
<evidence type="ECO:0000256" key="1">
    <source>
        <dbReference type="SAM" id="MobiDB-lite"/>
    </source>
</evidence>
<dbReference type="RefSeq" id="WP_139191956.1">
    <property type="nucleotide sequence ID" value="NZ_FNNZ01000018.1"/>
</dbReference>
<organism evidence="2 3">
    <name type="scientific">Thiocapsa roseopersicina</name>
    <dbReference type="NCBI Taxonomy" id="1058"/>
    <lineage>
        <taxon>Bacteria</taxon>
        <taxon>Pseudomonadati</taxon>
        <taxon>Pseudomonadota</taxon>
        <taxon>Gammaproteobacteria</taxon>
        <taxon>Chromatiales</taxon>
        <taxon>Chromatiaceae</taxon>
        <taxon>Thiocapsa</taxon>
    </lineage>
</organism>
<dbReference type="Proteomes" id="UP000198816">
    <property type="component" value="Unassembled WGS sequence"/>
</dbReference>
<accession>A0A1H3A725</accession>
<gene>
    <name evidence="2" type="ORF">SAMN05421783_11896</name>
</gene>
<proteinExistence type="predicted"/>
<feature type="region of interest" description="Disordered" evidence="1">
    <location>
        <begin position="1"/>
        <end position="29"/>
    </location>
</feature>
<evidence type="ECO:0000313" key="2">
    <source>
        <dbReference type="EMBL" id="SDX25375.1"/>
    </source>
</evidence>